<proteinExistence type="inferred from homology"/>
<dbReference type="Proteomes" id="UP001178507">
    <property type="component" value="Unassembled WGS sequence"/>
</dbReference>
<gene>
    <name evidence="7" type="ORF">EVOR1521_LOCUS1384</name>
</gene>
<dbReference type="InterPro" id="IPR006094">
    <property type="entry name" value="Oxid_FAD_bind_N"/>
</dbReference>
<dbReference type="GO" id="GO:0016491">
    <property type="term" value="F:oxidoreductase activity"/>
    <property type="evidence" value="ECO:0007669"/>
    <property type="project" value="UniProtKB-KW"/>
</dbReference>
<dbReference type="Gene3D" id="3.30.465.10">
    <property type="match status" value="1"/>
</dbReference>
<keyword evidence="8" id="KW-1185">Reference proteome</keyword>
<evidence type="ECO:0000256" key="5">
    <source>
        <dbReference type="ARBA" id="ARBA00023002"/>
    </source>
</evidence>
<dbReference type="Gene3D" id="3.30.43.10">
    <property type="entry name" value="Uridine Diphospho-n-acetylenolpyruvylglucosamine Reductase, domain 2"/>
    <property type="match status" value="1"/>
</dbReference>
<feature type="domain" description="FAD-binding PCMH-type" evidence="6">
    <location>
        <begin position="16"/>
        <end position="181"/>
    </location>
</feature>
<dbReference type="GO" id="GO:0071949">
    <property type="term" value="F:FAD binding"/>
    <property type="evidence" value="ECO:0007669"/>
    <property type="project" value="InterPro"/>
</dbReference>
<dbReference type="EMBL" id="CAUJNA010000045">
    <property type="protein sequence ID" value="CAJ1370929.1"/>
    <property type="molecule type" value="Genomic_DNA"/>
</dbReference>
<dbReference type="Pfam" id="PF01565">
    <property type="entry name" value="FAD_binding_4"/>
    <property type="match status" value="1"/>
</dbReference>
<dbReference type="PANTHER" id="PTHR42973">
    <property type="entry name" value="BINDING OXIDOREDUCTASE, PUTATIVE (AFU_ORTHOLOGUE AFUA_1G17690)-RELATED"/>
    <property type="match status" value="1"/>
</dbReference>
<dbReference type="Gene3D" id="3.40.462.20">
    <property type="match status" value="1"/>
</dbReference>
<sequence length="433" mass="46180">MSRLDDLAHALAGLGTRLHDQRLVARPRDVEEVAACVRAANGAKCSVSVVGGNHSGYGQTGDLVLEMSNFTEMQREGSCLRVGGGVTLEPLALFAQAQGLAAPLGTAPTVGLGLVLQGGVGHLTRSRGMSVDSVRALQLVTCTGRVVEVSGDEEPELFAGAKGCAPNFGVVVSLTLEAAPFRLCASARRVFPASGAALRTYMAWAASLPNDCSADCCLYFRDESALPGEGDLLMGVYDFNFDAGASGEVPLEKVLWQTSRESLGPKELMAHEPYLLEQPEGICKTGCLSTRSFFVRACFVRKDADIADVLVECLEQAPSRHCFVHFQHTGGAVAQSSGVFAAAEWSVVISGAWEEKTEAAAAAVRAWVLGIVQRLLPSSSGTYATDLGPQDDVALAKHSFEPQRLERLLDLKRKWDPENMFRHGFPLAQLGED</sequence>
<dbReference type="SUPFAM" id="SSF56176">
    <property type="entry name" value="FAD-binding/transporter-associated domain-like"/>
    <property type="match status" value="1"/>
</dbReference>
<name>A0AA36HM71_9DINO</name>
<evidence type="ECO:0000256" key="3">
    <source>
        <dbReference type="ARBA" id="ARBA00022630"/>
    </source>
</evidence>
<accession>A0AA36HM71</accession>
<evidence type="ECO:0000313" key="8">
    <source>
        <dbReference type="Proteomes" id="UP001178507"/>
    </source>
</evidence>
<evidence type="ECO:0000256" key="1">
    <source>
        <dbReference type="ARBA" id="ARBA00001974"/>
    </source>
</evidence>
<evidence type="ECO:0000256" key="2">
    <source>
        <dbReference type="ARBA" id="ARBA00005466"/>
    </source>
</evidence>
<comment type="caution">
    <text evidence="7">The sequence shown here is derived from an EMBL/GenBank/DDBJ whole genome shotgun (WGS) entry which is preliminary data.</text>
</comment>
<organism evidence="7 8">
    <name type="scientific">Effrenium voratum</name>
    <dbReference type="NCBI Taxonomy" id="2562239"/>
    <lineage>
        <taxon>Eukaryota</taxon>
        <taxon>Sar</taxon>
        <taxon>Alveolata</taxon>
        <taxon>Dinophyceae</taxon>
        <taxon>Suessiales</taxon>
        <taxon>Symbiodiniaceae</taxon>
        <taxon>Effrenium</taxon>
    </lineage>
</organism>
<reference evidence="7" key="1">
    <citation type="submission" date="2023-08" db="EMBL/GenBank/DDBJ databases">
        <authorList>
            <person name="Chen Y."/>
            <person name="Shah S."/>
            <person name="Dougan E. K."/>
            <person name="Thang M."/>
            <person name="Chan C."/>
        </authorList>
    </citation>
    <scope>NUCLEOTIDE SEQUENCE</scope>
</reference>
<keyword evidence="5" id="KW-0560">Oxidoreductase</keyword>
<keyword evidence="3" id="KW-0285">Flavoprotein</keyword>
<dbReference type="InterPro" id="IPR050416">
    <property type="entry name" value="FAD-linked_Oxidoreductase"/>
</dbReference>
<keyword evidence="4" id="KW-0274">FAD</keyword>
<dbReference type="PROSITE" id="PS51387">
    <property type="entry name" value="FAD_PCMH"/>
    <property type="match status" value="1"/>
</dbReference>
<dbReference type="InterPro" id="IPR036318">
    <property type="entry name" value="FAD-bd_PCMH-like_sf"/>
</dbReference>
<evidence type="ECO:0000259" key="6">
    <source>
        <dbReference type="PROSITE" id="PS51387"/>
    </source>
</evidence>
<evidence type="ECO:0000256" key="4">
    <source>
        <dbReference type="ARBA" id="ARBA00022827"/>
    </source>
</evidence>
<dbReference type="InterPro" id="IPR016169">
    <property type="entry name" value="FAD-bd_PCMH_sub2"/>
</dbReference>
<dbReference type="AlphaFoldDB" id="A0AA36HM71"/>
<comment type="cofactor">
    <cofactor evidence="1">
        <name>FAD</name>
        <dbReference type="ChEBI" id="CHEBI:57692"/>
    </cofactor>
</comment>
<evidence type="ECO:0000313" key="7">
    <source>
        <dbReference type="EMBL" id="CAJ1370929.1"/>
    </source>
</evidence>
<comment type="similarity">
    <text evidence="2">Belongs to the oxygen-dependent FAD-linked oxidoreductase family.</text>
</comment>
<dbReference type="PANTHER" id="PTHR42973:SF39">
    <property type="entry name" value="FAD-BINDING PCMH-TYPE DOMAIN-CONTAINING PROTEIN"/>
    <property type="match status" value="1"/>
</dbReference>
<dbReference type="InterPro" id="IPR016166">
    <property type="entry name" value="FAD-bd_PCMH"/>
</dbReference>
<dbReference type="InterPro" id="IPR016167">
    <property type="entry name" value="FAD-bd_PCMH_sub1"/>
</dbReference>
<protein>
    <recommendedName>
        <fullName evidence="6">FAD-binding PCMH-type domain-containing protein</fullName>
    </recommendedName>
</protein>